<dbReference type="AlphaFoldDB" id="A0A2N9AZQ4"/>
<sequence length="74" mass="8468">MSTSREQLVEIVRKFMAAEISEEDEEEMVELLEKSVPHPRVLDLIYYPESEGLTEEATAEQVVDAALAYRPIEL</sequence>
<evidence type="ECO:0000313" key="4">
    <source>
        <dbReference type="Proteomes" id="UP000235464"/>
    </source>
</evidence>
<reference evidence="4" key="1">
    <citation type="submission" date="2017-11" db="EMBL/GenBank/DDBJ databases">
        <authorList>
            <person name="Wibberg D."/>
        </authorList>
    </citation>
    <scope>NUCLEOTIDE SEQUENCE [LARGE SCALE GENOMIC DNA]</scope>
</reference>
<organism evidence="3 4">
    <name type="scientific">Streptomyces chartreusis NRRL 3882</name>
    <dbReference type="NCBI Taxonomy" id="1079985"/>
    <lineage>
        <taxon>Bacteria</taxon>
        <taxon>Bacillati</taxon>
        <taxon>Actinomycetota</taxon>
        <taxon>Actinomycetes</taxon>
        <taxon>Kitasatosporales</taxon>
        <taxon>Streptomycetaceae</taxon>
        <taxon>Streptomyces</taxon>
    </lineage>
</organism>
<dbReference type="SUPFAM" id="SSF47345">
    <property type="entry name" value="Colicin E immunity proteins"/>
    <property type="match status" value="1"/>
</dbReference>
<dbReference type="Gene3D" id="1.10.1200.20">
    <property type="entry name" value="Colicin E immunity protein"/>
    <property type="match status" value="1"/>
</dbReference>
<dbReference type="GO" id="GO:0015643">
    <property type="term" value="F:toxic substance binding"/>
    <property type="evidence" value="ECO:0007669"/>
    <property type="project" value="InterPro"/>
</dbReference>
<accession>A0A2N9AZQ4</accession>
<proteinExistence type="inferred from homology"/>
<evidence type="ECO:0000256" key="2">
    <source>
        <dbReference type="ARBA" id="ARBA00023025"/>
    </source>
</evidence>
<dbReference type="GO" id="GO:0030153">
    <property type="term" value="P:bacteriocin immunity"/>
    <property type="evidence" value="ECO:0007669"/>
    <property type="project" value="UniProtKB-KW"/>
</dbReference>
<dbReference type="RefSeq" id="WP_010042696.1">
    <property type="nucleotide sequence ID" value="NZ_LT962942.1"/>
</dbReference>
<dbReference type="Proteomes" id="UP000235464">
    <property type="component" value="Chromosome I"/>
</dbReference>
<dbReference type="Pfam" id="PF01320">
    <property type="entry name" value="Colicin_Pyocin"/>
    <property type="match status" value="1"/>
</dbReference>
<evidence type="ECO:0000256" key="1">
    <source>
        <dbReference type="ARBA" id="ARBA00009346"/>
    </source>
</evidence>
<dbReference type="InterPro" id="IPR000290">
    <property type="entry name" value="Colicin_pyocin"/>
</dbReference>
<evidence type="ECO:0000313" key="3">
    <source>
        <dbReference type="EMBL" id="SOR76564.1"/>
    </source>
</evidence>
<protein>
    <submittedName>
        <fullName evidence="3">Colicin immunity protein / pyocin immunity protein</fullName>
    </submittedName>
</protein>
<name>A0A2N9AZQ4_STRCX</name>
<comment type="similarity">
    <text evidence="1">Belongs to the colicins ColE2/ColE8/ColE9 and pyocins S1/S2 family.</text>
</comment>
<dbReference type="OrthoDB" id="3399356at2"/>
<dbReference type="InterPro" id="IPR035900">
    <property type="entry name" value="Colicin_E_sf"/>
</dbReference>
<dbReference type="EMBL" id="LT963352">
    <property type="protein sequence ID" value="SOR76564.1"/>
    <property type="molecule type" value="Genomic_DNA"/>
</dbReference>
<gene>
    <name evidence="3" type="ORF">SCNRRL3882_0048</name>
</gene>
<keyword evidence="4" id="KW-1185">Reference proteome</keyword>
<keyword evidence="2" id="KW-0079">Bacteriocin immunity</keyword>